<gene>
    <name evidence="9" type="ORF">BOX15_Mlig021262g1</name>
</gene>
<evidence type="ECO:0000256" key="6">
    <source>
        <dbReference type="ARBA" id="ARBA00023136"/>
    </source>
</evidence>
<feature type="transmembrane region" description="Helical" evidence="7">
    <location>
        <begin position="543"/>
        <end position="566"/>
    </location>
</feature>
<dbReference type="PANTHER" id="PTHR23130">
    <property type="entry name" value="CYTOCHROME B561 AND DOMON DOMAIN-CONTAINING PROTEIN"/>
    <property type="match status" value="1"/>
</dbReference>
<reference evidence="9 10" key="1">
    <citation type="submission" date="2017-06" db="EMBL/GenBank/DDBJ databases">
        <title>A platform for efficient transgenesis in Macrostomum lignano, a flatworm model organism for stem cell research.</title>
        <authorList>
            <person name="Berezikov E."/>
        </authorList>
    </citation>
    <scope>NUCLEOTIDE SEQUENCE [LARGE SCALE GENOMIC DNA]</scope>
    <source>
        <strain evidence="9">DV1</strain>
        <tissue evidence="9">Whole organism</tissue>
    </source>
</reference>
<comment type="subcellular location">
    <subcellularLocation>
        <location evidence="1">Membrane</location>
    </subcellularLocation>
</comment>
<proteinExistence type="predicted"/>
<dbReference type="Gene3D" id="1.20.120.1770">
    <property type="match status" value="1"/>
</dbReference>
<dbReference type="EMBL" id="NIVC01000328">
    <property type="protein sequence ID" value="PAA85408.1"/>
    <property type="molecule type" value="Genomic_DNA"/>
</dbReference>
<feature type="transmembrane region" description="Helical" evidence="7">
    <location>
        <begin position="367"/>
        <end position="393"/>
    </location>
</feature>
<evidence type="ECO:0000256" key="7">
    <source>
        <dbReference type="SAM" id="Phobius"/>
    </source>
</evidence>
<evidence type="ECO:0000256" key="1">
    <source>
        <dbReference type="ARBA" id="ARBA00004370"/>
    </source>
</evidence>
<dbReference type="OrthoDB" id="6372137at2759"/>
<evidence type="ECO:0000313" key="9">
    <source>
        <dbReference type="EMBL" id="PAA85408.1"/>
    </source>
</evidence>
<keyword evidence="5 7" id="KW-1133">Transmembrane helix</keyword>
<dbReference type="InterPro" id="IPR006593">
    <property type="entry name" value="Cyt_b561/ferric_Rdtase_TM"/>
</dbReference>
<comment type="caution">
    <text evidence="9">The sequence shown here is derived from an EMBL/GenBank/DDBJ whole genome shotgun (WGS) entry which is preliminary data.</text>
</comment>
<dbReference type="SMART" id="SM00665">
    <property type="entry name" value="B561"/>
    <property type="match status" value="1"/>
</dbReference>
<keyword evidence="10" id="KW-1185">Reference proteome</keyword>
<dbReference type="AlphaFoldDB" id="A0A267GH86"/>
<evidence type="ECO:0000256" key="2">
    <source>
        <dbReference type="ARBA" id="ARBA00022448"/>
    </source>
</evidence>
<dbReference type="Pfam" id="PF03188">
    <property type="entry name" value="Cytochrom_B561"/>
    <property type="match status" value="1"/>
</dbReference>
<feature type="transmembrane region" description="Helical" evidence="7">
    <location>
        <begin position="327"/>
        <end position="346"/>
    </location>
</feature>
<evidence type="ECO:0000256" key="3">
    <source>
        <dbReference type="ARBA" id="ARBA00022692"/>
    </source>
</evidence>
<keyword evidence="6 7" id="KW-0472">Membrane</keyword>
<feature type="domain" description="Cytochrome b561" evidence="8">
    <location>
        <begin position="288"/>
        <end position="493"/>
    </location>
</feature>
<organism evidence="9 10">
    <name type="scientific">Macrostomum lignano</name>
    <dbReference type="NCBI Taxonomy" id="282301"/>
    <lineage>
        <taxon>Eukaryota</taxon>
        <taxon>Metazoa</taxon>
        <taxon>Spiralia</taxon>
        <taxon>Lophotrochozoa</taxon>
        <taxon>Platyhelminthes</taxon>
        <taxon>Rhabditophora</taxon>
        <taxon>Macrostomorpha</taxon>
        <taxon>Macrostomida</taxon>
        <taxon>Macrostomidae</taxon>
        <taxon>Macrostomum</taxon>
    </lineage>
</organism>
<dbReference type="CDD" id="cd08760">
    <property type="entry name" value="Cyt_b561_FRRS1_like"/>
    <property type="match status" value="1"/>
</dbReference>
<keyword evidence="2" id="KW-0813">Transport</keyword>
<evidence type="ECO:0000313" key="10">
    <source>
        <dbReference type="Proteomes" id="UP000215902"/>
    </source>
</evidence>
<feature type="transmembrane region" description="Helical" evidence="7">
    <location>
        <begin position="399"/>
        <end position="420"/>
    </location>
</feature>
<dbReference type="GO" id="GO:0016020">
    <property type="term" value="C:membrane"/>
    <property type="evidence" value="ECO:0007669"/>
    <property type="project" value="UniProtKB-SubCell"/>
</dbReference>
<accession>A0A267GH86</accession>
<dbReference type="PROSITE" id="PS50939">
    <property type="entry name" value="CYTOCHROME_B561"/>
    <property type="match status" value="1"/>
</dbReference>
<name>A0A267GH86_9PLAT</name>
<dbReference type="STRING" id="282301.A0A267GH86"/>
<evidence type="ECO:0000256" key="4">
    <source>
        <dbReference type="ARBA" id="ARBA00022982"/>
    </source>
</evidence>
<keyword evidence="4" id="KW-0249">Electron transport</keyword>
<keyword evidence="3 7" id="KW-0812">Transmembrane</keyword>
<dbReference type="Proteomes" id="UP000215902">
    <property type="component" value="Unassembled WGS sequence"/>
</dbReference>
<feature type="transmembrane region" description="Helical" evidence="7">
    <location>
        <begin position="469"/>
        <end position="494"/>
    </location>
</feature>
<feature type="transmembrane region" description="Helical" evidence="7">
    <location>
        <begin position="432"/>
        <end position="454"/>
    </location>
</feature>
<sequence>MAGGTDHLSPVRGPYQSTVLISSDYFFSSLHKHSVAITAAKKALERRHQISRLEVFIGTGESTMPRPLQQLLTFICLAAALRETAFAADSARASGGSKSSGTPVYPVLCDPTTQGCIRSPYGCRSVHWSGAAALGCDFLATWQRAEDGGGDIELAVSGRVGLDGGYIAAGFKPGRGGSSQGVLLACYKTPTDSGVHMRLTSASSGYYFLQASEADDVSLLTEADSAPKFGADRPERAAYFWPVRGQGYATLECRARLRLQHPALDWLHHPEILAHPVGMRRPGRNPVESDGLAKPDWRYTGPARTLSESGDSVGPASTGGAKAHGCLMVLAWVLCASVGMLLARYYKTQWPSRLLGKELAWFQVHRALMASCCILTLISFIVIFADVAGYSALDDLPDLVHPVLGIIVTILTLANPLISLCRCHPDSDRRPWFNWTHWIVGTIAYILAVINLFLGLRLERAGALNTIDYHIWLLIFFVLLQFVIEIILEIHTLYHWRRNKRRWRQYQQDMLDYQQQRQKDAGTLQKPQARPTEPKPAGYCLRAFLLALHVVVATAVSIMLVVVIIVY</sequence>
<dbReference type="PANTHER" id="PTHR23130:SF171">
    <property type="entry name" value="OS01G0895300 PROTEIN"/>
    <property type="match status" value="1"/>
</dbReference>
<evidence type="ECO:0000256" key="5">
    <source>
        <dbReference type="ARBA" id="ARBA00022989"/>
    </source>
</evidence>
<protein>
    <recommendedName>
        <fullName evidence="8">Cytochrome b561 domain-containing protein</fullName>
    </recommendedName>
</protein>
<evidence type="ECO:0000259" key="8">
    <source>
        <dbReference type="PROSITE" id="PS50939"/>
    </source>
</evidence>